<protein>
    <submittedName>
        <fullName evidence="2">ABC transporter permease</fullName>
    </submittedName>
</protein>
<sequence>MAILRKIKKMFRKTRFLILCISSILIFASLIVSYVEIIYQNRLEVDNFKTNNHVSFVFDETANYKDLLEAIKKLELEKDIIISHQGGKAFQTGVYPVGIYFNGKYRNGYNLLKGRFFNTDDFKNDKKIAIVGKSALSNTKVENGIRYIYCGEDKFEIIGVIGKNNTVTRYDNFVLYNLNCAFNEKDREYLNTHWTIDSIVKDKNTLKNIISKITKNKNIIGLEPENVEPNPLKAAISNSRFLIFNFLLVIGCILVSLITAVIYWISEIALEIAIRKIYGASNKHIMIDIGKRYTLVSIFCLCIALILQRILLTSNIIKIPHNNLSIITVVFTLLFVLLIGIIVISAAMFKISKINLSELIKGEL</sequence>
<dbReference type="Proteomes" id="UP001281656">
    <property type="component" value="Unassembled WGS sequence"/>
</dbReference>
<evidence type="ECO:0000313" key="3">
    <source>
        <dbReference type="Proteomes" id="UP001281656"/>
    </source>
</evidence>
<gene>
    <name evidence="2" type="ORF">P8V03_05965</name>
</gene>
<dbReference type="PANTHER" id="PTHR30572">
    <property type="entry name" value="MEMBRANE COMPONENT OF TRANSPORTER-RELATED"/>
    <property type="match status" value="1"/>
</dbReference>
<keyword evidence="1" id="KW-0812">Transmembrane</keyword>
<feature type="transmembrane region" description="Helical" evidence="1">
    <location>
        <begin position="324"/>
        <end position="349"/>
    </location>
</feature>
<reference evidence="2 3" key="1">
    <citation type="submission" date="2023-04" db="EMBL/GenBank/DDBJ databases">
        <title>Clostridium tannerae sp. nov., isolated from the fecal material of an alpaca.</title>
        <authorList>
            <person name="Miller S."/>
            <person name="Hendry M."/>
            <person name="King J."/>
            <person name="Sankaranarayanan K."/>
            <person name="Lawson P.A."/>
        </authorList>
    </citation>
    <scope>NUCLEOTIDE SEQUENCE [LARGE SCALE GENOMIC DNA]</scope>
    <source>
        <strain evidence="2 3">A1-XYC3</strain>
    </source>
</reference>
<evidence type="ECO:0000313" key="2">
    <source>
        <dbReference type="EMBL" id="MDW8800697.1"/>
    </source>
</evidence>
<dbReference type="InterPro" id="IPR050250">
    <property type="entry name" value="Macrolide_Exporter_MacB"/>
</dbReference>
<feature type="transmembrane region" description="Helical" evidence="1">
    <location>
        <begin position="293"/>
        <end position="312"/>
    </location>
</feature>
<keyword evidence="1" id="KW-0472">Membrane</keyword>
<proteinExistence type="predicted"/>
<keyword evidence="1" id="KW-1133">Transmembrane helix</keyword>
<organism evidence="2 3">
    <name type="scientific">Clostridium tanneri</name>
    <dbReference type="NCBI Taxonomy" id="3037988"/>
    <lineage>
        <taxon>Bacteria</taxon>
        <taxon>Bacillati</taxon>
        <taxon>Bacillota</taxon>
        <taxon>Clostridia</taxon>
        <taxon>Eubacteriales</taxon>
        <taxon>Clostridiaceae</taxon>
        <taxon>Clostridium</taxon>
    </lineage>
</organism>
<dbReference type="RefSeq" id="WP_318797237.1">
    <property type="nucleotide sequence ID" value="NZ_JARUJP010000005.1"/>
</dbReference>
<dbReference type="PANTHER" id="PTHR30572:SF4">
    <property type="entry name" value="ABC TRANSPORTER PERMEASE YTRF"/>
    <property type="match status" value="1"/>
</dbReference>
<comment type="caution">
    <text evidence="2">The sequence shown here is derived from an EMBL/GenBank/DDBJ whole genome shotgun (WGS) entry which is preliminary data.</text>
</comment>
<dbReference type="EMBL" id="JARUJP010000005">
    <property type="protein sequence ID" value="MDW8800697.1"/>
    <property type="molecule type" value="Genomic_DNA"/>
</dbReference>
<accession>A0ABU4JRE1</accession>
<evidence type="ECO:0000256" key="1">
    <source>
        <dbReference type="SAM" id="Phobius"/>
    </source>
</evidence>
<keyword evidence="3" id="KW-1185">Reference proteome</keyword>
<name>A0ABU4JRE1_9CLOT</name>
<feature type="transmembrane region" description="Helical" evidence="1">
    <location>
        <begin position="241"/>
        <end position="265"/>
    </location>
</feature>